<gene>
    <name evidence="2" type="ORF">ACFPM8_10950</name>
</gene>
<dbReference type="Proteomes" id="UP001596045">
    <property type="component" value="Unassembled WGS sequence"/>
</dbReference>
<comment type="caution">
    <text evidence="2">The sequence shown here is derived from an EMBL/GenBank/DDBJ whole genome shotgun (WGS) entry which is preliminary data.</text>
</comment>
<dbReference type="RefSeq" id="WP_378997581.1">
    <property type="nucleotide sequence ID" value="NZ_JBHSMT010000014.1"/>
</dbReference>
<dbReference type="PANTHER" id="PTHR43194">
    <property type="entry name" value="HYDROLASE ALPHA/BETA FOLD FAMILY"/>
    <property type="match status" value="1"/>
</dbReference>
<evidence type="ECO:0000313" key="3">
    <source>
        <dbReference type="Proteomes" id="UP001596045"/>
    </source>
</evidence>
<evidence type="ECO:0000313" key="2">
    <source>
        <dbReference type="EMBL" id="MFC5474474.1"/>
    </source>
</evidence>
<dbReference type="InterPro" id="IPR029058">
    <property type="entry name" value="AB_hydrolase_fold"/>
</dbReference>
<dbReference type="EMBL" id="JBHSMT010000014">
    <property type="protein sequence ID" value="MFC5474474.1"/>
    <property type="molecule type" value="Genomic_DNA"/>
</dbReference>
<dbReference type="InterPro" id="IPR000073">
    <property type="entry name" value="AB_hydrolase_1"/>
</dbReference>
<dbReference type="InterPro" id="IPR050228">
    <property type="entry name" value="Carboxylesterase_BioH"/>
</dbReference>
<proteinExistence type="predicted"/>
<dbReference type="GO" id="GO:0016787">
    <property type="term" value="F:hydrolase activity"/>
    <property type="evidence" value="ECO:0007669"/>
    <property type="project" value="UniProtKB-KW"/>
</dbReference>
<dbReference type="PANTHER" id="PTHR43194:SF5">
    <property type="entry name" value="PIMELOYL-[ACYL-CARRIER PROTEIN] METHYL ESTER ESTERASE"/>
    <property type="match status" value="1"/>
</dbReference>
<keyword evidence="2" id="KW-0378">Hydrolase</keyword>
<dbReference type="Gene3D" id="3.40.50.1820">
    <property type="entry name" value="alpha/beta hydrolase"/>
    <property type="match status" value="1"/>
</dbReference>
<dbReference type="Pfam" id="PF12697">
    <property type="entry name" value="Abhydrolase_6"/>
    <property type="match status" value="1"/>
</dbReference>
<reference evidence="3" key="1">
    <citation type="journal article" date="2019" name="Int. J. Syst. Evol. Microbiol.">
        <title>The Global Catalogue of Microorganisms (GCM) 10K type strain sequencing project: providing services to taxonomists for standard genome sequencing and annotation.</title>
        <authorList>
            <consortium name="The Broad Institute Genomics Platform"/>
            <consortium name="The Broad Institute Genome Sequencing Center for Infectious Disease"/>
            <person name="Wu L."/>
            <person name="Ma J."/>
        </authorList>
    </citation>
    <scope>NUCLEOTIDE SEQUENCE [LARGE SCALE GENOMIC DNA]</scope>
    <source>
        <strain evidence="3">JCM 17066</strain>
    </source>
</reference>
<accession>A0ABW0M9I9</accession>
<dbReference type="PRINTS" id="PR00111">
    <property type="entry name" value="ABHYDROLASE"/>
</dbReference>
<keyword evidence="3" id="KW-1185">Reference proteome</keyword>
<evidence type="ECO:0000259" key="1">
    <source>
        <dbReference type="Pfam" id="PF12697"/>
    </source>
</evidence>
<dbReference type="SUPFAM" id="SSF53474">
    <property type="entry name" value="alpha/beta-Hydrolases"/>
    <property type="match status" value="1"/>
</dbReference>
<feature type="domain" description="AB hydrolase-1" evidence="1">
    <location>
        <begin position="5"/>
        <end position="241"/>
    </location>
</feature>
<name>A0ABW0M9I9_9BURK</name>
<organism evidence="2 3">
    <name type="scientific">Paraherbaspirillum soli</name>
    <dbReference type="NCBI Taxonomy" id="631222"/>
    <lineage>
        <taxon>Bacteria</taxon>
        <taxon>Pseudomonadati</taxon>
        <taxon>Pseudomonadota</taxon>
        <taxon>Betaproteobacteria</taxon>
        <taxon>Burkholderiales</taxon>
        <taxon>Oxalobacteraceae</taxon>
        <taxon>Paraherbaspirillum</taxon>
    </lineage>
</organism>
<protein>
    <submittedName>
        <fullName evidence="2">Alpha/beta fold hydrolase</fullName>
    </submittedName>
</protein>
<sequence>MSTWVLLRGLMREARHWGDFPSVLGAAIADARVVSLDLPGNGPLHRMPSPMRVEQMAQYCRQELRARGIAPPYHVLALSLGAMVAVAWATAYPQELSACVLINTSLRPLNPFYRRLRPHNYLDVCKLGLMPLDQERQERLILRLTSCRGDAQWAIVDAWVAYRREYPVSRRNALRQLSAAIRYRAPATPPVTPMLVLAGAQDKLVDARCSQQLASRWQTAFAMHPGAGHDLPLDDAHWVAQQVRDWLTGATGQLEKP</sequence>